<dbReference type="CDD" id="cd00537">
    <property type="entry name" value="MTHFR"/>
    <property type="match status" value="1"/>
</dbReference>
<evidence type="ECO:0000256" key="8">
    <source>
        <dbReference type="ARBA" id="ARBA00047751"/>
    </source>
</evidence>
<evidence type="ECO:0000256" key="3">
    <source>
        <dbReference type="ARBA" id="ARBA00006743"/>
    </source>
</evidence>
<feature type="compositionally biased region" description="Low complexity" evidence="10">
    <location>
        <begin position="38"/>
        <end position="49"/>
    </location>
</feature>
<dbReference type="AlphaFoldDB" id="A0ABD0K5Y9"/>
<comment type="cofactor">
    <cofactor evidence="1">
        <name>FAD</name>
        <dbReference type="ChEBI" id="CHEBI:57692"/>
    </cofactor>
</comment>
<dbReference type="Pfam" id="PF02219">
    <property type="entry name" value="MTHFR"/>
    <property type="match status" value="1"/>
</dbReference>
<keyword evidence="6" id="KW-0560">Oxidoreductase</keyword>
<organism evidence="12 13">
    <name type="scientific">Batillaria attramentaria</name>
    <dbReference type="NCBI Taxonomy" id="370345"/>
    <lineage>
        <taxon>Eukaryota</taxon>
        <taxon>Metazoa</taxon>
        <taxon>Spiralia</taxon>
        <taxon>Lophotrochozoa</taxon>
        <taxon>Mollusca</taxon>
        <taxon>Gastropoda</taxon>
        <taxon>Caenogastropoda</taxon>
        <taxon>Sorbeoconcha</taxon>
        <taxon>Cerithioidea</taxon>
        <taxon>Batillariidae</taxon>
        <taxon>Batillaria</taxon>
    </lineage>
</organism>
<feature type="compositionally biased region" description="Polar residues" evidence="10">
    <location>
        <begin position="7"/>
        <end position="19"/>
    </location>
</feature>
<protein>
    <recommendedName>
        <fullName evidence="7">methylenetetrahydrofolate reductase (NADPH)</fullName>
        <ecNumber evidence="7">1.5.1.53</ecNumber>
    </recommendedName>
</protein>
<comment type="pathway">
    <text evidence="2 9">One-carbon metabolism; tetrahydrofolate interconversion.</text>
</comment>
<evidence type="ECO:0000259" key="11">
    <source>
        <dbReference type="Pfam" id="PF21895"/>
    </source>
</evidence>
<accession>A0ABD0K5Y9</accession>
<name>A0ABD0K5Y9_9CAEN</name>
<evidence type="ECO:0000256" key="1">
    <source>
        <dbReference type="ARBA" id="ARBA00001974"/>
    </source>
</evidence>
<sequence length="727" mass="82734">MPEVVQTMMSSPQKNQLEVNGQGPLPKGPSPNSSSGQTSPVVSRPTSPSFWSPTYQRLIDRIHRRQTSGDKFFSLEFFPPRTNNGAVNLISRFESMNRGKPLFCDMTWHPAGDPSNTEKPTSSTCMAGTMLNYCGIETMLHMTCAQQTKEQIIQNLNKAKDLGIRNILALRGDPPDGAEKWTVVEGGMNYATDLVRLIKEEFGDYFVICVAGYPSGHPECTSYADDLRHLKEKVDAGADFIITQLFFQADTFLKFVRDCRQIGIHCPILPGILPIQAYQSLRHIVKLSKLEVPQEIIDAINPIKENDEAIRNFGIDHAVKLCKALLDAGGDDTCVPGVHFYTLNREVATIEVLKRLGMWQEEVLRPLPWKLTANPARCKEEVRPIFWRCRPNSYVYRTSDWDEFPNGRWGNSSSPSFNDLKTYHLFYLKSRSPKEDLLKMWGPELTDERDVWEVFYCYLTGEPNKSGVKVKRIPWDDSELIAETMLIADKLACINKRGVLTINSQPRINCAASDDPSVGWGIPDGYIYQKAYLEFFTSRQNVEALKQILPNYPLVNYHIVDHNGEADYTNCDPSQPIAVTWGVFPGKEIIQPTVVDPLSFLTWKDEAFGLWNECWGKLYEPGSSSRQLIKNIHDNYYLVNLVDNEFPKETCLWELVDRMLNTAQSAKDPKRIRSKKQTKNQPPQQKPTLLSRRTQKKQTAQISVVNLIISLLLNSMMSRWTLDFLDS</sequence>
<comment type="similarity">
    <text evidence="3">Belongs to the methylenetetrahydrofolate reductase family.</text>
</comment>
<gene>
    <name evidence="12" type="ORF">BaRGS_00026213</name>
</gene>
<evidence type="ECO:0000256" key="9">
    <source>
        <dbReference type="RuleBase" id="RU004254"/>
    </source>
</evidence>
<feature type="region of interest" description="Disordered" evidence="10">
    <location>
        <begin position="1"/>
        <end position="49"/>
    </location>
</feature>
<keyword evidence="13" id="KW-1185">Reference proteome</keyword>
<dbReference type="EMBL" id="JACVVK020000243">
    <property type="protein sequence ID" value="KAK7482502.1"/>
    <property type="molecule type" value="Genomic_DNA"/>
</dbReference>
<feature type="compositionally biased region" description="Low complexity" evidence="10">
    <location>
        <begin position="679"/>
        <end position="688"/>
    </location>
</feature>
<comment type="caution">
    <text evidence="12">The sequence shown here is derived from an EMBL/GenBank/DDBJ whole genome shotgun (WGS) entry which is preliminary data.</text>
</comment>
<feature type="region of interest" description="Disordered" evidence="10">
    <location>
        <begin position="664"/>
        <end position="695"/>
    </location>
</feature>
<reference evidence="12 13" key="1">
    <citation type="journal article" date="2023" name="Sci. Data">
        <title>Genome assembly of the Korean intertidal mud-creeper Batillaria attramentaria.</title>
        <authorList>
            <person name="Patra A.K."/>
            <person name="Ho P.T."/>
            <person name="Jun S."/>
            <person name="Lee S.J."/>
            <person name="Kim Y."/>
            <person name="Won Y.J."/>
        </authorList>
    </citation>
    <scope>NUCLEOTIDE SEQUENCE [LARGE SCALE GENOMIC DNA]</scope>
    <source>
        <strain evidence="12">Wonlab-2016</strain>
    </source>
</reference>
<evidence type="ECO:0000256" key="6">
    <source>
        <dbReference type="ARBA" id="ARBA00023002"/>
    </source>
</evidence>
<proteinExistence type="inferred from homology"/>
<evidence type="ECO:0000256" key="4">
    <source>
        <dbReference type="ARBA" id="ARBA00022630"/>
    </source>
</evidence>
<dbReference type="InterPro" id="IPR003171">
    <property type="entry name" value="Mehydrof_redctse-like"/>
</dbReference>
<evidence type="ECO:0000256" key="5">
    <source>
        <dbReference type="ARBA" id="ARBA00022827"/>
    </source>
</evidence>
<dbReference type="PANTHER" id="PTHR45754:SF3">
    <property type="entry name" value="METHYLENETETRAHYDROFOLATE REDUCTASE (NADPH)"/>
    <property type="match status" value="1"/>
</dbReference>
<keyword evidence="4" id="KW-0285">Flavoprotein</keyword>
<keyword evidence="5" id="KW-0274">FAD</keyword>
<dbReference type="Proteomes" id="UP001519460">
    <property type="component" value="Unassembled WGS sequence"/>
</dbReference>
<dbReference type="InterPro" id="IPR029041">
    <property type="entry name" value="FAD-linked_oxidoreductase-like"/>
</dbReference>
<evidence type="ECO:0000256" key="7">
    <source>
        <dbReference type="ARBA" id="ARBA00034530"/>
    </source>
</evidence>
<dbReference type="Gene3D" id="3.20.20.220">
    <property type="match status" value="1"/>
</dbReference>
<dbReference type="NCBIfam" id="TIGR00677">
    <property type="entry name" value="fadh2_euk"/>
    <property type="match status" value="1"/>
</dbReference>
<dbReference type="EC" id="1.5.1.53" evidence="7"/>
<feature type="domain" description="MTHFR SAM-binding regulatory" evidence="11">
    <location>
        <begin position="365"/>
        <end position="662"/>
    </location>
</feature>
<comment type="catalytic activity">
    <reaction evidence="8">
        <text>(6S)-5-methyl-5,6,7,8-tetrahydrofolate + NADP(+) = (6R)-5,10-methylene-5,6,7,8-tetrahydrofolate + NADPH + H(+)</text>
        <dbReference type="Rhea" id="RHEA:19817"/>
        <dbReference type="ChEBI" id="CHEBI:15378"/>
        <dbReference type="ChEBI" id="CHEBI:15636"/>
        <dbReference type="ChEBI" id="CHEBI:18608"/>
        <dbReference type="ChEBI" id="CHEBI:57783"/>
        <dbReference type="ChEBI" id="CHEBI:58349"/>
        <dbReference type="EC" id="1.5.1.53"/>
    </reaction>
    <physiologicalReaction direction="right-to-left" evidence="8">
        <dbReference type="Rhea" id="RHEA:19819"/>
    </physiologicalReaction>
</comment>
<dbReference type="PANTHER" id="PTHR45754">
    <property type="entry name" value="METHYLENETETRAHYDROFOLATE REDUCTASE"/>
    <property type="match status" value="1"/>
</dbReference>
<evidence type="ECO:0000313" key="13">
    <source>
        <dbReference type="Proteomes" id="UP001519460"/>
    </source>
</evidence>
<dbReference type="InterPro" id="IPR004621">
    <property type="entry name" value="Fadh2_euk"/>
</dbReference>
<dbReference type="SUPFAM" id="SSF51730">
    <property type="entry name" value="FAD-linked oxidoreductase"/>
    <property type="match status" value="1"/>
</dbReference>
<dbReference type="GO" id="GO:0044281">
    <property type="term" value="P:small molecule metabolic process"/>
    <property type="evidence" value="ECO:0007669"/>
    <property type="project" value="UniProtKB-ARBA"/>
</dbReference>
<evidence type="ECO:0000313" key="12">
    <source>
        <dbReference type="EMBL" id="KAK7482502.1"/>
    </source>
</evidence>
<evidence type="ECO:0000256" key="2">
    <source>
        <dbReference type="ARBA" id="ARBA00004777"/>
    </source>
</evidence>
<dbReference type="GO" id="GO:0106313">
    <property type="term" value="F:methylenetetrahydrofolate reductase (NADPH) activity"/>
    <property type="evidence" value="ECO:0007669"/>
    <property type="project" value="UniProtKB-EC"/>
</dbReference>
<dbReference type="InterPro" id="IPR053806">
    <property type="entry name" value="MTHFR_C"/>
</dbReference>
<dbReference type="Pfam" id="PF21895">
    <property type="entry name" value="MTHFR_C"/>
    <property type="match status" value="1"/>
</dbReference>
<evidence type="ECO:0000256" key="10">
    <source>
        <dbReference type="SAM" id="MobiDB-lite"/>
    </source>
</evidence>